<dbReference type="KEGG" id="pvp:105306804"/>
<protein>
    <submittedName>
        <fullName evidence="9">MAL-like protein</fullName>
    </submittedName>
</protein>
<dbReference type="Pfam" id="PF01284">
    <property type="entry name" value="MARVEL"/>
    <property type="match status" value="1"/>
</dbReference>
<dbReference type="PRINTS" id="PR01884">
    <property type="entry name" value="MALPROTEIN"/>
</dbReference>
<evidence type="ECO:0000313" key="8">
    <source>
        <dbReference type="Proteomes" id="UP000515202"/>
    </source>
</evidence>
<feature type="transmembrane region" description="Helical" evidence="6">
    <location>
        <begin position="126"/>
        <end position="152"/>
    </location>
</feature>
<feature type="transmembrane region" description="Helical" evidence="6">
    <location>
        <begin position="27"/>
        <end position="47"/>
    </location>
</feature>
<dbReference type="CTD" id="7851"/>
<dbReference type="GeneID" id="105306804"/>
<organism evidence="8 9">
    <name type="scientific">Pteropus vampyrus</name>
    <name type="common">Large flying fox</name>
    <dbReference type="NCBI Taxonomy" id="132908"/>
    <lineage>
        <taxon>Eukaryota</taxon>
        <taxon>Metazoa</taxon>
        <taxon>Chordata</taxon>
        <taxon>Craniata</taxon>
        <taxon>Vertebrata</taxon>
        <taxon>Euteleostomi</taxon>
        <taxon>Mammalia</taxon>
        <taxon>Eutheria</taxon>
        <taxon>Laurasiatheria</taxon>
        <taxon>Chiroptera</taxon>
        <taxon>Yinpterochiroptera</taxon>
        <taxon>Pteropodoidea</taxon>
        <taxon>Pteropodidae</taxon>
        <taxon>Pteropodinae</taxon>
        <taxon>Pteropus</taxon>
    </lineage>
</organism>
<dbReference type="OrthoDB" id="9885621at2759"/>
<dbReference type="RefSeq" id="XP_011380323.1">
    <property type="nucleotide sequence ID" value="XM_011382021.2"/>
</dbReference>
<dbReference type="RefSeq" id="XP_039728517.1">
    <property type="nucleotide sequence ID" value="XM_039872583.1"/>
</dbReference>
<keyword evidence="2 5" id="KW-0812">Transmembrane</keyword>
<dbReference type="PANTHER" id="PTHR22776">
    <property type="entry name" value="MARVEL-CONTAINING POTENTIAL LIPID RAFT-ASSOCIATED PROTEIN"/>
    <property type="match status" value="1"/>
</dbReference>
<comment type="subcellular location">
    <subcellularLocation>
        <location evidence="1">Membrane</location>
        <topology evidence="1">Multi-pass membrane protein</topology>
    </subcellularLocation>
</comment>
<keyword evidence="3 6" id="KW-1133">Transmembrane helix</keyword>
<feature type="transmembrane region" description="Helical" evidence="6">
    <location>
        <begin position="95"/>
        <end position="114"/>
    </location>
</feature>
<dbReference type="Proteomes" id="UP000515202">
    <property type="component" value="Unplaced"/>
</dbReference>
<dbReference type="GO" id="GO:0019911">
    <property type="term" value="F:structural constituent of myelin sheath"/>
    <property type="evidence" value="ECO:0007669"/>
    <property type="project" value="TreeGrafter"/>
</dbReference>
<proteinExistence type="predicted"/>
<dbReference type="InterPro" id="IPR008253">
    <property type="entry name" value="Marvel"/>
</dbReference>
<dbReference type="PANTHER" id="PTHR22776:SF24">
    <property type="entry name" value="MAL-LIKE PROTEIN"/>
    <property type="match status" value="1"/>
</dbReference>
<keyword evidence="8" id="KW-1185">Reference proteome</keyword>
<evidence type="ECO:0000259" key="7">
    <source>
        <dbReference type="PROSITE" id="PS51225"/>
    </source>
</evidence>
<name>A0A6P3REY9_PTEVA</name>
<evidence type="ECO:0000256" key="5">
    <source>
        <dbReference type="PROSITE-ProRule" id="PRU00581"/>
    </source>
</evidence>
<sequence length="153" mass="17462">MASRDLPPPTSHAPPDVPTGLELFLTIPYAFFLPELVFGCWVWILVASTQVANPLLQGWVMYVSLTSFLISLLFLLSYLFGFYKRYESWRVLDSLYHGTTGILYMSAAVLQAHATIVSETQDIHNYYINTTASFFAFITTLLYVLHAFSIYYH</sequence>
<dbReference type="PROSITE" id="PS51225">
    <property type="entry name" value="MARVEL"/>
    <property type="match status" value="1"/>
</dbReference>
<accession>A0A6P3REY9</accession>
<feature type="transmembrane region" description="Helical" evidence="6">
    <location>
        <begin position="59"/>
        <end position="83"/>
    </location>
</feature>
<dbReference type="GeneID" id="120610277"/>
<evidence type="ECO:0000256" key="6">
    <source>
        <dbReference type="SAM" id="Phobius"/>
    </source>
</evidence>
<evidence type="ECO:0000313" key="9">
    <source>
        <dbReference type="RefSeq" id="XP_011380323.1"/>
    </source>
</evidence>
<feature type="domain" description="MARVEL" evidence="7">
    <location>
        <begin position="23"/>
        <end position="153"/>
    </location>
</feature>
<evidence type="ECO:0000256" key="2">
    <source>
        <dbReference type="ARBA" id="ARBA00022692"/>
    </source>
</evidence>
<evidence type="ECO:0000256" key="3">
    <source>
        <dbReference type="ARBA" id="ARBA00022989"/>
    </source>
</evidence>
<evidence type="ECO:0000256" key="4">
    <source>
        <dbReference type="ARBA" id="ARBA00023136"/>
    </source>
</evidence>
<dbReference type="GO" id="GO:0042552">
    <property type="term" value="P:myelination"/>
    <property type="evidence" value="ECO:0007669"/>
    <property type="project" value="TreeGrafter"/>
</dbReference>
<dbReference type="InterPro" id="IPR013295">
    <property type="entry name" value="MAL"/>
</dbReference>
<dbReference type="KEGG" id="pgig:120610277"/>
<keyword evidence="4 5" id="KW-0472">Membrane</keyword>
<dbReference type="GO" id="GO:0016020">
    <property type="term" value="C:membrane"/>
    <property type="evidence" value="ECO:0007669"/>
    <property type="project" value="UniProtKB-SubCell"/>
</dbReference>
<dbReference type="InterPro" id="IPR050578">
    <property type="entry name" value="MARVEL-CKLF_proteins"/>
</dbReference>
<dbReference type="AlphaFoldDB" id="A0A6P3REY9"/>
<reference evidence="9" key="1">
    <citation type="submission" date="2025-08" db="UniProtKB">
        <authorList>
            <consortium name="RefSeq"/>
        </authorList>
    </citation>
    <scope>IDENTIFICATION</scope>
    <source>
        <tissue evidence="9">Kidney</tissue>
    </source>
</reference>
<gene>
    <name evidence="9" type="primary">MALL</name>
</gene>
<evidence type="ECO:0000256" key="1">
    <source>
        <dbReference type="ARBA" id="ARBA00004141"/>
    </source>
</evidence>